<organism evidence="1 2">
    <name type="scientific">Pocillopora damicornis</name>
    <name type="common">Cauliflower coral</name>
    <name type="synonym">Millepora damicornis</name>
    <dbReference type="NCBI Taxonomy" id="46731"/>
    <lineage>
        <taxon>Eukaryota</taxon>
        <taxon>Metazoa</taxon>
        <taxon>Cnidaria</taxon>
        <taxon>Anthozoa</taxon>
        <taxon>Hexacorallia</taxon>
        <taxon>Scleractinia</taxon>
        <taxon>Astrocoeniina</taxon>
        <taxon>Pocilloporidae</taxon>
        <taxon>Pocillopora</taxon>
    </lineage>
</organism>
<dbReference type="EMBL" id="RCHS01003962">
    <property type="protein sequence ID" value="RMX38634.1"/>
    <property type="molecule type" value="Genomic_DNA"/>
</dbReference>
<protein>
    <submittedName>
        <fullName evidence="1">Uncharacterized protein</fullName>
    </submittedName>
</protein>
<evidence type="ECO:0000313" key="2">
    <source>
        <dbReference type="Proteomes" id="UP000275408"/>
    </source>
</evidence>
<evidence type="ECO:0000313" key="1">
    <source>
        <dbReference type="EMBL" id="RMX38634.1"/>
    </source>
</evidence>
<accession>A0A3M6TBI5</accession>
<sequence length="129" mass="14982">MAAIEGDRVQFLRSYCDLLSAENKNNKKNCERLKRSAGLDPYSVSANFFFRSMDKWPEVKFPDMVKEHFKAYKCLQSYQNFVFDCVRKCNLCCSFGPRSVVNIVAKDSGFTDESLFDMMFSKKTLVEHI</sequence>
<dbReference type="Proteomes" id="UP000275408">
    <property type="component" value="Unassembled WGS sequence"/>
</dbReference>
<keyword evidence="2" id="KW-1185">Reference proteome</keyword>
<name>A0A3M6TBI5_POCDA</name>
<dbReference type="AlphaFoldDB" id="A0A3M6TBI5"/>
<gene>
    <name evidence="1" type="ORF">pdam_00024290</name>
</gene>
<comment type="caution">
    <text evidence="1">The sequence shown here is derived from an EMBL/GenBank/DDBJ whole genome shotgun (WGS) entry which is preliminary data.</text>
</comment>
<reference evidence="1 2" key="1">
    <citation type="journal article" date="2018" name="Sci. Rep.">
        <title>Comparative analysis of the Pocillopora damicornis genome highlights role of immune system in coral evolution.</title>
        <authorList>
            <person name="Cunning R."/>
            <person name="Bay R.A."/>
            <person name="Gillette P."/>
            <person name="Baker A.C."/>
            <person name="Traylor-Knowles N."/>
        </authorList>
    </citation>
    <scope>NUCLEOTIDE SEQUENCE [LARGE SCALE GENOMIC DNA]</scope>
    <source>
        <strain evidence="1">RSMAS</strain>
        <tissue evidence="1">Whole animal</tissue>
    </source>
</reference>
<proteinExistence type="predicted"/>